<sequence length="427" mass="47301">MESEMNPCLGMLTQESITHRTIEFDPSHWGAISPLLSDHAFSKMLIDQQDQSVQGVISETELTRHSMYPNNLREFEAQMKGFAAGNQIFTPYGYDRKFIGIRINRFEDNGDVNQFRIPPECGDPRHAFHIILQLNPNEHSSDLNQLKNFFKKQLSSQGSGKLNTALIKPKTFPQASESIKYEFDGSFPNGVDAHEYKECLPRWKRASGQNCLQANEDDNSEFMFENEDIAKMPAVVKIGKFVKKAIYFQMIKGIIGSAMDGDFARMAKESGILAGMFGMGVAGDVAIQWGRSFLKKNNALKGGAAYLGGKFPSKVYLGFVIADLVARSKAFEMGDKDQLVGIVGDAAILTINVIPLSLEIYSVFFSVGEASIELGPGVMIAEAVIFAAIDGFYASRNVEKINQKLKLSWGEDSVQWTKAFFGAQTSS</sequence>
<organism evidence="1 2">
    <name type="scientific">Romanomermis culicivorax</name>
    <name type="common">Nematode worm</name>
    <dbReference type="NCBI Taxonomy" id="13658"/>
    <lineage>
        <taxon>Eukaryota</taxon>
        <taxon>Metazoa</taxon>
        <taxon>Ecdysozoa</taxon>
        <taxon>Nematoda</taxon>
        <taxon>Enoplea</taxon>
        <taxon>Dorylaimia</taxon>
        <taxon>Mermithida</taxon>
        <taxon>Mermithoidea</taxon>
        <taxon>Mermithidae</taxon>
        <taxon>Romanomermis</taxon>
    </lineage>
</organism>
<evidence type="ECO:0000313" key="1">
    <source>
        <dbReference type="Proteomes" id="UP000887565"/>
    </source>
</evidence>
<dbReference type="WBParaSite" id="nRc.2.0.1.t09472-RA">
    <property type="protein sequence ID" value="nRc.2.0.1.t09472-RA"/>
    <property type="gene ID" value="nRc.2.0.1.g09472"/>
</dbReference>
<name>A0A915I5R7_ROMCU</name>
<accession>A0A915I5R7</accession>
<reference evidence="2" key="1">
    <citation type="submission" date="2022-11" db="UniProtKB">
        <authorList>
            <consortium name="WormBaseParasite"/>
        </authorList>
    </citation>
    <scope>IDENTIFICATION</scope>
</reference>
<evidence type="ECO:0000313" key="2">
    <source>
        <dbReference type="WBParaSite" id="nRc.2.0.1.t09472-RA"/>
    </source>
</evidence>
<protein>
    <submittedName>
        <fullName evidence="2">Uncharacterized protein</fullName>
    </submittedName>
</protein>
<keyword evidence="1" id="KW-1185">Reference proteome</keyword>
<dbReference type="AlphaFoldDB" id="A0A915I5R7"/>
<dbReference type="Proteomes" id="UP000887565">
    <property type="component" value="Unplaced"/>
</dbReference>
<proteinExistence type="predicted"/>